<dbReference type="FunFam" id="2.30.42.10:FF:000010">
    <property type="entry name" value="Neurabin-1 isoform 1"/>
    <property type="match status" value="1"/>
</dbReference>
<evidence type="ECO:0000313" key="19">
    <source>
        <dbReference type="Ensembl" id="ENSGWIP00000027000.1"/>
    </source>
</evidence>
<dbReference type="GO" id="GO:0007015">
    <property type="term" value="P:actin filament organization"/>
    <property type="evidence" value="ECO:0007669"/>
    <property type="project" value="TreeGrafter"/>
</dbReference>
<dbReference type="PROSITE" id="PS50106">
    <property type="entry name" value="PDZ"/>
    <property type="match status" value="1"/>
</dbReference>
<dbReference type="GO" id="GO:0030425">
    <property type="term" value="C:dendrite"/>
    <property type="evidence" value="ECO:0007669"/>
    <property type="project" value="TreeGrafter"/>
</dbReference>
<feature type="domain" description="SAM" evidence="17">
    <location>
        <begin position="1021"/>
        <end position="1084"/>
    </location>
</feature>
<protein>
    <recommendedName>
        <fullName evidence="12">Neurabin-1</fullName>
    </recommendedName>
    <alternativeName>
        <fullName evidence="14">Neurabin-I</fullName>
    </alternativeName>
    <alternativeName>
        <fullName evidence="13">Neural tissue-specific F-actin-binding protein I</fullName>
    </alternativeName>
    <alternativeName>
        <fullName evidence="15">Protein phosphatase 1 regulatory subunit 9A</fullName>
    </alternativeName>
</protein>
<feature type="compositionally biased region" description="Basic and acidic residues" evidence="16">
    <location>
        <begin position="358"/>
        <end position="374"/>
    </location>
</feature>
<evidence type="ECO:0000256" key="13">
    <source>
        <dbReference type="ARBA" id="ARBA00076637"/>
    </source>
</evidence>
<dbReference type="InterPro" id="IPR043446">
    <property type="entry name" value="Neurabin-like"/>
</dbReference>
<evidence type="ECO:0000256" key="15">
    <source>
        <dbReference type="ARBA" id="ARBA00082439"/>
    </source>
</evidence>
<dbReference type="Pfam" id="PF00595">
    <property type="entry name" value="PDZ"/>
    <property type="match status" value="1"/>
</dbReference>
<evidence type="ECO:0000256" key="14">
    <source>
        <dbReference type="ARBA" id="ARBA00077125"/>
    </source>
</evidence>
<feature type="compositionally biased region" description="Low complexity" evidence="16">
    <location>
        <begin position="347"/>
        <end position="357"/>
    </location>
</feature>
<sequence length="1128" mass="127616">MMEGGSCAGKVSKQEVSKMSTGITEWNGELHQTMEGEKEEEKKTQNSSFSKDDFVKEQPINHMVNIGSAIPHAAPRLTGNLKSLLLNYPEEACCKSPPRFDTHDQTVVSQTEVTEPGGVNCDRGVTHEETLRAEIVNVKSESSESEETEEEDEKCTSNATEECKKSLGDEVFEDRRSETTPGPLTLENCAIERLGEVREDIIIRPEVKPVEAFEGIHWKSDTEDDGKGRTDKFEQVNAQWEGEREERARPEDQGSNEEKPESTAEEELGEKRVRMQEQHIGKDHEEVRKCEETERSSSLEKEASDKEEEAEMCVSSSEVCDGEDEGSGAKDDQTETVWIDNEAFVNQQETSTHSETQQSHERPNFPKTENHHLSQNEPIPPVPELVVPKTDGEREASKKMVRFSSSPVKVYNTYSNAEYDRQNEDIDPVSASAEFELEKRVEKMDVFPVEIEKGDDGLGISIIGMGVGADQGLEKLGIFVKTITEGGATENDGRIQVNDQIVEVDGLSLVGVSQVFAATVLKNTSGLVKFLIGREKEGVESEVARLINESLEMENIQEREDEEDDEDDDEDEEDEDRSMSQGGALVEEEFEMEDMRVLSRLDNDQLCLKYQQLQTKLQTTSTQLYIANEKISTLKEQQAQWENQKVELEQKLADAEEKAEKLEKYWQEAQTLCRVVSQRLANAQSQSESLEIKYSKAKRLVREYQSREEEGDKREADFRREMEERDRHHINAVERLQKEKAQLQRKDSSLEGKNQLVDSTGSDWYVPVPNTGRLDCSAHIARAQLAQKSKRHPPSRDKLRESFRKQEAVETLQDGLLLTIPPSAQNSRSEHSSTSSCSLLSPQLTNTSVFTPPTYPPSPCKSSASKKSKRKFPHFSDIRKSLSKRRSEKKNRKSINDRGSLGDLVDDPDGISPSSSVASMPSCLPFPWFGEREREKEEELEPCRQRLRSVSSTSLPYLTTSGRRQQGVGSAADSSSMVCHVSSHSHTFTFSSTETLDDDDDDDSIPTNNNHQWRSRPVLEWSPQQVCLWLIALNMDQYKTQFSARGVDGAQLLSMDGDKLKSLGVWSQSDRSVIKKKLKDLKKEEKDQRKDQKRQKEVKVFQDKETKDEKPTTVVRRSSKTVRTESLL</sequence>
<dbReference type="Pfam" id="PF17817">
    <property type="entry name" value="PDZ_5"/>
    <property type="match status" value="1"/>
</dbReference>
<dbReference type="Gene3D" id="2.30.42.10">
    <property type="match status" value="1"/>
</dbReference>
<dbReference type="InterPro" id="IPR040645">
    <property type="entry name" value="Neurabin-1/2_PDZ"/>
</dbReference>
<keyword evidence="4" id="KW-0597">Phosphoprotein</keyword>
<evidence type="ECO:0000256" key="16">
    <source>
        <dbReference type="SAM" id="MobiDB-lite"/>
    </source>
</evidence>
<evidence type="ECO:0000256" key="8">
    <source>
        <dbReference type="ARBA" id="ARBA00023054"/>
    </source>
</evidence>
<feature type="compositionally biased region" description="Low complexity" evidence="16">
    <location>
        <begin position="832"/>
        <end position="844"/>
    </location>
</feature>
<dbReference type="PANTHER" id="PTHR16154">
    <property type="entry name" value="NEURABIN"/>
    <property type="match status" value="1"/>
</dbReference>
<evidence type="ECO:0000259" key="18">
    <source>
        <dbReference type="PROSITE" id="PS50106"/>
    </source>
</evidence>
<feature type="compositionally biased region" description="Acidic residues" evidence="16">
    <location>
        <begin position="143"/>
        <end position="153"/>
    </location>
</feature>
<feature type="compositionally biased region" description="Basic and acidic residues" evidence="16">
    <location>
        <begin position="161"/>
        <end position="178"/>
    </location>
</feature>
<organism evidence="19 20">
    <name type="scientific">Gouania willdenowi</name>
    <name type="common">Blunt-snouted clingfish</name>
    <name type="synonym">Lepadogaster willdenowi</name>
    <dbReference type="NCBI Taxonomy" id="441366"/>
    <lineage>
        <taxon>Eukaryota</taxon>
        <taxon>Metazoa</taxon>
        <taxon>Chordata</taxon>
        <taxon>Craniata</taxon>
        <taxon>Vertebrata</taxon>
        <taxon>Euteleostomi</taxon>
        <taxon>Actinopterygii</taxon>
        <taxon>Neopterygii</taxon>
        <taxon>Teleostei</taxon>
        <taxon>Neoteleostei</taxon>
        <taxon>Acanthomorphata</taxon>
        <taxon>Ovalentaria</taxon>
        <taxon>Blenniimorphae</taxon>
        <taxon>Blenniiformes</taxon>
        <taxon>Gobiesocoidei</taxon>
        <taxon>Gobiesocidae</taxon>
        <taxon>Gobiesocinae</taxon>
        <taxon>Gouania</taxon>
    </lineage>
</organism>
<evidence type="ECO:0000256" key="9">
    <source>
        <dbReference type="ARBA" id="ARBA00023203"/>
    </source>
</evidence>
<dbReference type="SMART" id="SM00228">
    <property type="entry name" value="PDZ"/>
    <property type="match status" value="1"/>
</dbReference>
<comment type="subcellular location">
    <subcellularLocation>
        <location evidence="1">Cytoplasm</location>
        <location evidence="1">Cytoskeleton</location>
    </subcellularLocation>
    <subcellularLocation>
        <location evidence="11">Synapse</location>
    </subcellularLocation>
</comment>
<dbReference type="FunFam" id="1.10.150.50:FF:000008">
    <property type="entry name" value="Neurabin-1 isoform 1-like protein"/>
    <property type="match status" value="1"/>
</dbReference>
<feature type="compositionally biased region" description="Basic and acidic residues" evidence="16">
    <location>
        <begin position="213"/>
        <end position="234"/>
    </location>
</feature>
<evidence type="ECO:0000256" key="3">
    <source>
        <dbReference type="ARBA" id="ARBA00022490"/>
    </source>
</evidence>
<feature type="region of interest" description="Disordered" evidence="16">
    <location>
        <begin position="704"/>
        <end position="726"/>
    </location>
</feature>
<accession>A0A8C5F0J5</accession>
<dbReference type="Proteomes" id="UP000694680">
    <property type="component" value="Chromosome 17"/>
</dbReference>
<dbReference type="InterPro" id="IPR036034">
    <property type="entry name" value="PDZ_sf"/>
</dbReference>
<feature type="region of interest" description="Disordered" evidence="16">
    <location>
        <begin position="741"/>
        <end position="762"/>
    </location>
</feature>
<dbReference type="Pfam" id="PF07647">
    <property type="entry name" value="SAM_2"/>
    <property type="match status" value="1"/>
</dbReference>
<dbReference type="SUPFAM" id="SSF50156">
    <property type="entry name" value="PDZ domain-like"/>
    <property type="match status" value="1"/>
</dbReference>
<dbReference type="AlphaFoldDB" id="A0A8C5F0J5"/>
<dbReference type="Ensembl" id="ENSGWIT00000029487.1">
    <property type="protein sequence ID" value="ENSGWIP00000027000.1"/>
    <property type="gene ID" value="ENSGWIG00000014158.1"/>
</dbReference>
<dbReference type="GO" id="GO:0031175">
    <property type="term" value="P:neuron projection development"/>
    <property type="evidence" value="ECO:0007669"/>
    <property type="project" value="TreeGrafter"/>
</dbReference>
<feature type="domain" description="PDZ" evidence="18">
    <location>
        <begin position="448"/>
        <end position="536"/>
    </location>
</feature>
<dbReference type="GO" id="GO:0051015">
    <property type="term" value="F:actin filament binding"/>
    <property type="evidence" value="ECO:0007669"/>
    <property type="project" value="TreeGrafter"/>
</dbReference>
<keyword evidence="7" id="KW-0770">Synapse</keyword>
<feature type="region of interest" description="Disordered" evidence="16">
    <location>
        <begin position="138"/>
        <end position="184"/>
    </location>
</feature>
<evidence type="ECO:0000256" key="7">
    <source>
        <dbReference type="ARBA" id="ARBA00023018"/>
    </source>
</evidence>
<feature type="region of interest" description="Disordered" evidence="16">
    <location>
        <begin position="784"/>
        <end position="918"/>
    </location>
</feature>
<name>A0A8C5F0J5_GOUWI</name>
<reference evidence="19" key="3">
    <citation type="submission" date="2025-09" db="UniProtKB">
        <authorList>
            <consortium name="Ensembl"/>
        </authorList>
    </citation>
    <scope>IDENTIFICATION</scope>
</reference>
<evidence type="ECO:0000256" key="6">
    <source>
        <dbReference type="ARBA" id="ARBA00022902"/>
    </source>
</evidence>
<feature type="compositionally biased region" description="Basic and acidic residues" evidence="16">
    <location>
        <begin position="269"/>
        <end position="304"/>
    </location>
</feature>
<reference evidence="19" key="2">
    <citation type="submission" date="2025-08" db="UniProtKB">
        <authorList>
            <consortium name="Ensembl"/>
        </authorList>
    </citation>
    <scope>IDENTIFICATION</scope>
</reference>
<feature type="compositionally biased region" description="Basic and acidic residues" evidence="16">
    <location>
        <begin position="741"/>
        <end position="750"/>
    </location>
</feature>
<dbReference type="CDD" id="cd09512">
    <property type="entry name" value="SAM_Neurabin-like"/>
    <property type="match status" value="1"/>
</dbReference>
<feature type="compositionally biased region" description="Basic residues" evidence="16">
    <location>
        <begin position="864"/>
        <end position="873"/>
    </location>
</feature>
<keyword evidence="20" id="KW-1185">Reference proteome</keyword>
<dbReference type="InterPro" id="IPR001478">
    <property type="entry name" value="PDZ"/>
</dbReference>
<feature type="compositionally biased region" description="Basic and acidic residues" evidence="16">
    <location>
        <begin position="32"/>
        <end position="55"/>
    </location>
</feature>
<dbReference type="InterPro" id="IPR001660">
    <property type="entry name" value="SAM"/>
</dbReference>
<evidence type="ECO:0000313" key="20">
    <source>
        <dbReference type="Proteomes" id="UP000694680"/>
    </source>
</evidence>
<evidence type="ECO:0000256" key="11">
    <source>
        <dbReference type="ARBA" id="ARBA00034103"/>
    </source>
</evidence>
<reference evidence="19" key="1">
    <citation type="submission" date="2020-06" db="EMBL/GenBank/DDBJ databases">
        <authorList>
            <consortium name="Wellcome Sanger Institute Data Sharing"/>
        </authorList>
    </citation>
    <scope>NUCLEOTIDE SEQUENCE [LARGE SCALE GENOMIC DNA]</scope>
</reference>
<evidence type="ECO:0000256" key="12">
    <source>
        <dbReference type="ARBA" id="ARBA00067399"/>
    </source>
</evidence>
<dbReference type="GO" id="GO:0005737">
    <property type="term" value="C:cytoplasm"/>
    <property type="evidence" value="ECO:0007669"/>
    <property type="project" value="TreeGrafter"/>
</dbReference>
<feature type="compositionally biased region" description="Basic and acidic residues" evidence="16">
    <location>
        <begin position="1081"/>
        <end position="1111"/>
    </location>
</feature>
<feature type="compositionally biased region" description="Basic residues" evidence="16">
    <location>
        <begin position="881"/>
        <end position="893"/>
    </location>
</feature>
<keyword evidence="8" id="KW-0175">Coiled coil</keyword>
<feature type="region of interest" description="Disordered" evidence="16">
    <location>
        <begin position="1"/>
        <end position="55"/>
    </location>
</feature>
<feature type="compositionally biased region" description="Basic and acidic residues" evidence="16">
    <location>
        <begin position="241"/>
        <end position="262"/>
    </location>
</feature>
<dbReference type="CDD" id="cd06790">
    <property type="entry name" value="PDZ_neurabin-like"/>
    <property type="match status" value="1"/>
</dbReference>
<evidence type="ECO:0000256" key="4">
    <source>
        <dbReference type="ARBA" id="ARBA00022553"/>
    </source>
</evidence>
<feature type="compositionally biased region" description="Acidic residues" evidence="16">
    <location>
        <begin position="559"/>
        <end position="576"/>
    </location>
</feature>
<dbReference type="SMART" id="SM00454">
    <property type="entry name" value="SAM"/>
    <property type="match status" value="1"/>
</dbReference>
<evidence type="ECO:0000256" key="2">
    <source>
        <dbReference type="ARBA" id="ARBA00022473"/>
    </source>
</evidence>
<keyword evidence="9" id="KW-0009">Actin-binding</keyword>
<evidence type="ECO:0000256" key="10">
    <source>
        <dbReference type="ARBA" id="ARBA00023212"/>
    </source>
</evidence>
<keyword evidence="3" id="KW-0963">Cytoplasm</keyword>
<proteinExistence type="predicted"/>
<feature type="compositionally biased region" description="Basic and acidic residues" evidence="16">
    <location>
        <begin position="794"/>
        <end position="808"/>
    </location>
</feature>
<evidence type="ECO:0000256" key="1">
    <source>
        <dbReference type="ARBA" id="ARBA00004245"/>
    </source>
</evidence>
<dbReference type="GO" id="GO:0019722">
    <property type="term" value="P:calcium-mediated signaling"/>
    <property type="evidence" value="ECO:0007669"/>
    <property type="project" value="TreeGrafter"/>
</dbReference>
<keyword evidence="2" id="KW-0217">Developmental protein</keyword>
<gene>
    <name evidence="19" type="primary">LOC114479503</name>
</gene>
<dbReference type="GO" id="GO:0015629">
    <property type="term" value="C:actin cytoskeleton"/>
    <property type="evidence" value="ECO:0007669"/>
    <property type="project" value="TreeGrafter"/>
</dbReference>
<dbReference type="Gene3D" id="1.10.150.50">
    <property type="entry name" value="Transcription Factor, Ets-1"/>
    <property type="match status" value="1"/>
</dbReference>
<dbReference type="InterPro" id="IPR013761">
    <property type="entry name" value="SAM/pointed_sf"/>
</dbReference>
<feature type="region of interest" description="Disordered" evidence="16">
    <location>
        <begin position="213"/>
        <end position="385"/>
    </location>
</feature>
<keyword evidence="5" id="KW-0221">Differentiation</keyword>
<evidence type="ECO:0000259" key="17">
    <source>
        <dbReference type="PROSITE" id="PS50105"/>
    </source>
</evidence>
<dbReference type="SUPFAM" id="SSF47769">
    <property type="entry name" value="SAM/Pointed domain"/>
    <property type="match status" value="1"/>
</dbReference>
<dbReference type="PROSITE" id="PS50105">
    <property type="entry name" value="SAM_DOMAIN"/>
    <property type="match status" value="1"/>
</dbReference>
<keyword evidence="10" id="KW-0206">Cytoskeleton</keyword>
<dbReference type="GO" id="GO:0014069">
    <property type="term" value="C:postsynaptic density"/>
    <property type="evidence" value="ECO:0007669"/>
    <property type="project" value="TreeGrafter"/>
</dbReference>
<feature type="region of interest" description="Disordered" evidence="16">
    <location>
        <begin position="1081"/>
        <end position="1128"/>
    </location>
</feature>
<keyword evidence="6" id="KW-0524">Neurogenesis</keyword>
<evidence type="ECO:0000256" key="5">
    <source>
        <dbReference type="ARBA" id="ARBA00022782"/>
    </source>
</evidence>
<dbReference type="PANTHER" id="PTHR16154:SF26">
    <property type="entry name" value="PROTEIN PHOSPHATASE 1 REGULATORY SUBUNIT 9 LIKE"/>
    <property type="match status" value="1"/>
</dbReference>
<feature type="region of interest" description="Disordered" evidence="16">
    <location>
        <begin position="550"/>
        <end position="585"/>
    </location>
</feature>